<organism evidence="2 3">
    <name type="scientific">Obba rivulosa</name>
    <dbReference type="NCBI Taxonomy" id="1052685"/>
    <lineage>
        <taxon>Eukaryota</taxon>
        <taxon>Fungi</taxon>
        <taxon>Dikarya</taxon>
        <taxon>Basidiomycota</taxon>
        <taxon>Agaricomycotina</taxon>
        <taxon>Agaricomycetes</taxon>
        <taxon>Polyporales</taxon>
        <taxon>Gelatoporiaceae</taxon>
        <taxon>Obba</taxon>
    </lineage>
</organism>
<dbReference type="InterPro" id="IPR020864">
    <property type="entry name" value="MACPF"/>
</dbReference>
<dbReference type="Proteomes" id="UP000250043">
    <property type="component" value="Unassembled WGS sequence"/>
</dbReference>
<keyword evidence="3" id="KW-1185">Reference proteome</keyword>
<reference evidence="2 3" key="1">
    <citation type="submission" date="2016-07" db="EMBL/GenBank/DDBJ databases">
        <title>Draft genome of the white-rot fungus Obba rivulosa 3A-2.</title>
        <authorList>
            <consortium name="DOE Joint Genome Institute"/>
            <person name="Miettinen O."/>
            <person name="Riley R."/>
            <person name="Acob R."/>
            <person name="Barry K."/>
            <person name="Cullen D."/>
            <person name="De Vries R."/>
            <person name="Hainaut M."/>
            <person name="Hatakka A."/>
            <person name="Henrissat B."/>
            <person name="Hilden K."/>
            <person name="Kuo R."/>
            <person name="Labutti K."/>
            <person name="Lipzen A."/>
            <person name="Makela M.R."/>
            <person name="Sandor L."/>
            <person name="Spatafora J.W."/>
            <person name="Grigoriev I.V."/>
            <person name="Hibbett D.S."/>
        </authorList>
    </citation>
    <scope>NUCLEOTIDE SEQUENCE [LARGE SCALE GENOMIC DNA]</scope>
    <source>
        <strain evidence="2 3">3A-2</strain>
    </source>
</reference>
<dbReference type="PROSITE" id="PS51412">
    <property type="entry name" value="MACPF_2"/>
    <property type="match status" value="1"/>
</dbReference>
<sequence length="460" mass="51582">MDRRWIPTESLGYGLDLTTVTAQDIKGVLTSVKTNYRVLDFSADSRTIQLCGKIWRTPNNVAMSIDHAGTSSSFTAYTNGTSLRMTMAADSDFMARYSAFSSGVSCSYSVCKSFRDDCHYVLYNMNNVRYTVDLQKESYLLNEQYAARIKKLPSNFKPNHLQQFKDFFGVAGSHIVTNATYGSRFNLVCWISNTSMGTSDHLPEDDTALKGITSGEDLMTYIQRVKTTRFTDDRHKCRLNQSVFCTGGDHRRRGELNFNPYIYNNFDAWAASTSTHPDPDLISVGMEAIWTIADTSSDRDVRSRAQALHDAFDYITSHPAVCRTQARLTINSDWAEFTLSTPGAMLVVTGITGDQPRSVMSNWNRIAWGLDRSVFGEVEIQFDIYYDGSPIDFHTGHGSSGIKGDGQIVVTVEGNQYRNIGIVDNKWNIRHYSQVPTSKMADSQLPVEIAENMGHLVTKK</sequence>
<evidence type="ECO:0000313" key="2">
    <source>
        <dbReference type="EMBL" id="OCH84946.1"/>
    </source>
</evidence>
<dbReference type="AlphaFoldDB" id="A0A8E2AI59"/>
<protein>
    <recommendedName>
        <fullName evidence="1">MACPF domain-containing protein</fullName>
    </recommendedName>
</protein>
<proteinExistence type="predicted"/>
<gene>
    <name evidence="2" type="ORF">OBBRIDRAFT_798651</name>
</gene>
<accession>A0A8E2AI59</accession>
<dbReference type="Pfam" id="PF01823">
    <property type="entry name" value="MACPF"/>
    <property type="match status" value="1"/>
</dbReference>
<name>A0A8E2AI59_9APHY</name>
<dbReference type="OrthoDB" id="4250793at2759"/>
<evidence type="ECO:0000259" key="1">
    <source>
        <dbReference type="PROSITE" id="PS51412"/>
    </source>
</evidence>
<feature type="domain" description="MACPF" evidence="1">
    <location>
        <begin position="1"/>
        <end position="323"/>
    </location>
</feature>
<evidence type="ECO:0000313" key="3">
    <source>
        <dbReference type="Proteomes" id="UP000250043"/>
    </source>
</evidence>
<dbReference type="EMBL" id="KV722620">
    <property type="protein sequence ID" value="OCH84946.1"/>
    <property type="molecule type" value="Genomic_DNA"/>
</dbReference>